<dbReference type="EMBL" id="GBRH01234153">
    <property type="protein sequence ID" value="JAD63742.1"/>
    <property type="molecule type" value="Transcribed_RNA"/>
</dbReference>
<evidence type="ECO:0000313" key="1">
    <source>
        <dbReference type="EMBL" id="JAD63742.1"/>
    </source>
</evidence>
<proteinExistence type="predicted"/>
<dbReference type="AlphaFoldDB" id="A0A0A9BWV0"/>
<reference evidence="1" key="2">
    <citation type="journal article" date="2015" name="Data Brief">
        <title>Shoot transcriptome of the giant reed, Arundo donax.</title>
        <authorList>
            <person name="Barrero R.A."/>
            <person name="Guerrero F.D."/>
            <person name="Moolhuijzen P."/>
            <person name="Goolsby J.A."/>
            <person name="Tidwell J."/>
            <person name="Bellgard S.E."/>
            <person name="Bellgard M.I."/>
        </authorList>
    </citation>
    <scope>NUCLEOTIDE SEQUENCE</scope>
    <source>
        <tissue evidence="1">Shoot tissue taken approximately 20 cm above the soil surface</tissue>
    </source>
</reference>
<name>A0A0A9BWV0_ARUDO</name>
<reference evidence="1" key="1">
    <citation type="submission" date="2014-09" db="EMBL/GenBank/DDBJ databases">
        <authorList>
            <person name="Magalhaes I.L.F."/>
            <person name="Oliveira U."/>
            <person name="Santos F.R."/>
            <person name="Vidigal T.H.D.A."/>
            <person name="Brescovit A.D."/>
            <person name="Santos A.J."/>
        </authorList>
    </citation>
    <scope>NUCLEOTIDE SEQUENCE</scope>
    <source>
        <tissue evidence="1">Shoot tissue taken approximately 20 cm above the soil surface</tissue>
    </source>
</reference>
<sequence length="36" mass="4088">MAFSARRRPIIGRVTLMWRVAKVQVDRDGDDEDGAV</sequence>
<accession>A0A0A9BWV0</accession>
<organism evidence="1">
    <name type="scientific">Arundo donax</name>
    <name type="common">Giant reed</name>
    <name type="synonym">Donax arundinaceus</name>
    <dbReference type="NCBI Taxonomy" id="35708"/>
    <lineage>
        <taxon>Eukaryota</taxon>
        <taxon>Viridiplantae</taxon>
        <taxon>Streptophyta</taxon>
        <taxon>Embryophyta</taxon>
        <taxon>Tracheophyta</taxon>
        <taxon>Spermatophyta</taxon>
        <taxon>Magnoliopsida</taxon>
        <taxon>Liliopsida</taxon>
        <taxon>Poales</taxon>
        <taxon>Poaceae</taxon>
        <taxon>PACMAD clade</taxon>
        <taxon>Arundinoideae</taxon>
        <taxon>Arundineae</taxon>
        <taxon>Arundo</taxon>
    </lineage>
</organism>
<protein>
    <submittedName>
        <fullName evidence="1">Uncharacterized protein</fullName>
    </submittedName>
</protein>